<dbReference type="SUPFAM" id="SSF48317">
    <property type="entry name" value="Acid phosphatase/Vanadium-dependent haloperoxidase"/>
    <property type="match status" value="1"/>
</dbReference>
<name>A0A485M5K2_9ZZZZ</name>
<keyword evidence="1" id="KW-0812">Transmembrane</keyword>
<evidence type="ECO:0000256" key="1">
    <source>
        <dbReference type="SAM" id="Phobius"/>
    </source>
</evidence>
<feature type="transmembrane region" description="Helical" evidence="1">
    <location>
        <begin position="213"/>
        <end position="235"/>
    </location>
</feature>
<feature type="transmembrane region" description="Helical" evidence="1">
    <location>
        <begin position="172"/>
        <end position="193"/>
    </location>
</feature>
<organism evidence="3">
    <name type="scientific">anaerobic digester metagenome</name>
    <dbReference type="NCBI Taxonomy" id="1263854"/>
    <lineage>
        <taxon>unclassified sequences</taxon>
        <taxon>metagenomes</taxon>
        <taxon>ecological metagenomes</taxon>
    </lineage>
</organism>
<keyword evidence="1" id="KW-1133">Transmembrane helix</keyword>
<dbReference type="InterPro" id="IPR036938">
    <property type="entry name" value="PAP2/HPO_sf"/>
</dbReference>
<dbReference type="Pfam" id="PF01569">
    <property type="entry name" value="PAP2"/>
    <property type="match status" value="1"/>
</dbReference>
<feature type="transmembrane region" description="Helical" evidence="1">
    <location>
        <begin position="242"/>
        <end position="264"/>
    </location>
</feature>
<evidence type="ECO:0000259" key="2">
    <source>
        <dbReference type="SMART" id="SM00014"/>
    </source>
</evidence>
<protein>
    <recommendedName>
        <fullName evidence="2">Phosphatidic acid phosphatase type 2/haloperoxidase domain-containing protein</fullName>
    </recommendedName>
</protein>
<sequence>MESDIISLFTGPLMQDQVCTGEMFILLLAAGTGEGHSLSAWVRRLVEAIYAWIERLRSSPAVKRFKQRHPGASGFIERRFSPDVYLGLHLTVGLLASILLVWIFGSITEEMLEHDTLVAVDHWITGHISLIRSPQADRAMEVITRFGGREVLPLGILVTVILLLFMRRYIQAAGFLIANAGGYLLVIILKMTIQRERPLTEYTSVEVAGYSYPSGHAMMAAIFYGMLAYFLIRAVDSRKLRVFIVCIAAAAIMIIGFSRIYLGVHYISDVAAGFAGGLFWLSVCITGLEVYRIKTAADAEHS</sequence>
<feature type="domain" description="Phosphatidic acid phosphatase type 2/haloperoxidase" evidence="2">
    <location>
        <begin position="173"/>
        <end position="285"/>
    </location>
</feature>
<accession>A0A485M5K2</accession>
<dbReference type="InterPro" id="IPR000326">
    <property type="entry name" value="PAP2/HPO"/>
</dbReference>
<dbReference type="SMART" id="SM00014">
    <property type="entry name" value="acidPPc"/>
    <property type="match status" value="1"/>
</dbReference>
<dbReference type="PANTHER" id="PTHR14969">
    <property type="entry name" value="SPHINGOSINE-1-PHOSPHATE PHOSPHOHYDROLASE"/>
    <property type="match status" value="1"/>
</dbReference>
<feature type="transmembrane region" description="Helical" evidence="1">
    <location>
        <begin position="270"/>
        <end position="291"/>
    </location>
</feature>
<gene>
    <name evidence="3" type="ORF">SCFA_840012</name>
</gene>
<dbReference type="EMBL" id="CAADRM010000152">
    <property type="protein sequence ID" value="VFU18501.1"/>
    <property type="molecule type" value="Genomic_DNA"/>
</dbReference>
<proteinExistence type="predicted"/>
<dbReference type="PANTHER" id="PTHR14969:SF13">
    <property type="entry name" value="AT30094P"/>
    <property type="match status" value="1"/>
</dbReference>
<dbReference type="CDD" id="cd03392">
    <property type="entry name" value="PAP2_like_2"/>
    <property type="match status" value="1"/>
</dbReference>
<dbReference type="Gene3D" id="1.20.144.10">
    <property type="entry name" value="Phosphatidic acid phosphatase type 2/haloperoxidase"/>
    <property type="match status" value="1"/>
</dbReference>
<feature type="transmembrane region" description="Helical" evidence="1">
    <location>
        <begin position="84"/>
        <end position="105"/>
    </location>
</feature>
<evidence type="ECO:0000313" key="3">
    <source>
        <dbReference type="EMBL" id="VFU18501.1"/>
    </source>
</evidence>
<feature type="transmembrane region" description="Helical" evidence="1">
    <location>
        <begin position="146"/>
        <end position="165"/>
    </location>
</feature>
<dbReference type="AlphaFoldDB" id="A0A485M5K2"/>
<keyword evidence="1" id="KW-0472">Membrane</keyword>
<reference evidence="3" key="1">
    <citation type="submission" date="2019-03" db="EMBL/GenBank/DDBJ databases">
        <authorList>
            <person name="Hao L."/>
        </authorList>
    </citation>
    <scope>NUCLEOTIDE SEQUENCE</scope>
</reference>